<evidence type="ECO:0000256" key="1">
    <source>
        <dbReference type="ARBA" id="ARBA00006110"/>
    </source>
</evidence>
<dbReference type="GO" id="GO:0032545">
    <property type="term" value="C:CURI complex"/>
    <property type="evidence" value="ECO:0007669"/>
    <property type="project" value="TreeGrafter"/>
</dbReference>
<reference evidence="4" key="1">
    <citation type="journal article" date="2023" name="Mol. Plant Microbe Interact.">
        <title>Elucidating the Obligate Nature and Biological Capacity of an Invasive Fungal Corn Pathogen.</title>
        <authorList>
            <person name="MacCready J.S."/>
            <person name="Roggenkamp E.M."/>
            <person name="Gdanetz K."/>
            <person name="Chilvers M.I."/>
        </authorList>
    </citation>
    <scope>NUCLEOTIDE SEQUENCE</scope>
    <source>
        <strain evidence="4">PM02</strain>
    </source>
</reference>
<dbReference type="GO" id="GO:0034456">
    <property type="term" value="C:UTP-C complex"/>
    <property type="evidence" value="ECO:0007669"/>
    <property type="project" value="TreeGrafter"/>
</dbReference>
<dbReference type="PANTHER" id="PTHR13191:SF0">
    <property type="entry name" value="RIBOSOMAL RNA-PROCESSING PROTEIN 7 HOMOLOG A-RELATED"/>
    <property type="match status" value="1"/>
</dbReference>
<dbReference type="GO" id="GO:0000028">
    <property type="term" value="P:ribosomal small subunit assembly"/>
    <property type="evidence" value="ECO:0007669"/>
    <property type="project" value="TreeGrafter"/>
</dbReference>
<dbReference type="Pfam" id="PF12923">
    <property type="entry name" value="RRP7"/>
    <property type="match status" value="1"/>
</dbReference>
<evidence type="ECO:0000256" key="2">
    <source>
        <dbReference type="SAM" id="MobiDB-lite"/>
    </source>
</evidence>
<evidence type="ECO:0000259" key="3">
    <source>
        <dbReference type="Pfam" id="PF12923"/>
    </source>
</evidence>
<comment type="similarity">
    <text evidence="1">Belongs to the RRP7 family.</text>
</comment>
<proteinExistence type="inferred from homology"/>
<dbReference type="Proteomes" id="UP001217918">
    <property type="component" value="Unassembled WGS sequence"/>
</dbReference>
<dbReference type="EMBL" id="JAQQPM010000003">
    <property type="protein sequence ID" value="KAK2070246.1"/>
    <property type="molecule type" value="Genomic_DNA"/>
</dbReference>
<accession>A0AAD9MES2</accession>
<dbReference type="PANTHER" id="PTHR13191">
    <property type="entry name" value="RIBOSOMAL RNA PROCESSING PROTEIN 7-RELATED"/>
    <property type="match status" value="1"/>
</dbReference>
<dbReference type="InterPro" id="IPR024326">
    <property type="entry name" value="RRP7_C"/>
</dbReference>
<protein>
    <recommendedName>
        <fullName evidence="3">Ribosomal RNA-processing protein 7 C-terminal domain-containing protein</fullName>
    </recommendedName>
</protein>
<name>A0AAD9MES2_9PEZI</name>
<organism evidence="4 5">
    <name type="scientific">Phyllachora maydis</name>
    <dbReference type="NCBI Taxonomy" id="1825666"/>
    <lineage>
        <taxon>Eukaryota</taxon>
        <taxon>Fungi</taxon>
        <taxon>Dikarya</taxon>
        <taxon>Ascomycota</taxon>
        <taxon>Pezizomycotina</taxon>
        <taxon>Sordariomycetes</taxon>
        <taxon>Sordariomycetidae</taxon>
        <taxon>Phyllachorales</taxon>
        <taxon>Phyllachoraceae</taxon>
        <taxon>Phyllachora</taxon>
    </lineage>
</organism>
<evidence type="ECO:0000313" key="4">
    <source>
        <dbReference type="EMBL" id="KAK2070246.1"/>
    </source>
</evidence>
<sequence length="279" mass="30755">MAPTNSIIGGFHILPVPSTEYHLRALFASIVGAGRFESVKFEDDDDLKPLFTDASSPGQVSKKPAAGGGGKKRKRGEDNVQSAGRIQEVEAARLPNTWTRRLHRSGGTAVVVLADEKSAVQVLRAVKRLHRGTGSKRDNLPVWGGELVDGHVPPLGTAWLKAHNRLAYPDKTAVQAAVDAFFALYNNREREAADLAKRLRNEPDEDGFVTVTRGGRNAPAREAEAAEAKAKMLEKEEKKKKDMTNFYRFQLEDIIQGHVLRSSTGLGNKSKMWFISRRC</sequence>
<dbReference type="GO" id="GO:0006364">
    <property type="term" value="P:rRNA processing"/>
    <property type="evidence" value="ECO:0007669"/>
    <property type="project" value="TreeGrafter"/>
</dbReference>
<dbReference type="InterPro" id="IPR040446">
    <property type="entry name" value="RRP7"/>
</dbReference>
<gene>
    <name evidence="4" type="ORF">P8C59_004758</name>
</gene>
<comment type="caution">
    <text evidence="4">The sequence shown here is derived from an EMBL/GenBank/DDBJ whole genome shotgun (WGS) entry which is preliminary data.</text>
</comment>
<keyword evidence="5" id="KW-1185">Reference proteome</keyword>
<feature type="region of interest" description="Disordered" evidence="2">
    <location>
        <begin position="50"/>
        <end position="88"/>
    </location>
</feature>
<dbReference type="AlphaFoldDB" id="A0AAD9MES2"/>
<evidence type="ECO:0000313" key="5">
    <source>
        <dbReference type="Proteomes" id="UP001217918"/>
    </source>
</evidence>
<feature type="domain" description="Ribosomal RNA-processing protein 7 C-terminal" evidence="3">
    <location>
        <begin position="167"/>
        <end position="253"/>
    </location>
</feature>